<name>A0A0E0F1L5_9ORYZ</name>
<reference evidence="3" key="2">
    <citation type="submission" date="2018-05" db="EMBL/GenBank/DDBJ databases">
        <title>OmerRS3 (Oryza meridionalis Reference Sequence Version 3).</title>
        <authorList>
            <person name="Zhang J."/>
            <person name="Kudrna D."/>
            <person name="Lee S."/>
            <person name="Talag J."/>
            <person name="Welchert J."/>
            <person name="Wing R.A."/>
        </authorList>
    </citation>
    <scope>NUCLEOTIDE SEQUENCE [LARGE SCALE GENOMIC DNA]</scope>
    <source>
        <strain evidence="3">cv. OR44</strain>
    </source>
</reference>
<organism evidence="3">
    <name type="scientific">Oryza meridionalis</name>
    <dbReference type="NCBI Taxonomy" id="40149"/>
    <lineage>
        <taxon>Eukaryota</taxon>
        <taxon>Viridiplantae</taxon>
        <taxon>Streptophyta</taxon>
        <taxon>Embryophyta</taxon>
        <taxon>Tracheophyta</taxon>
        <taxon>Spermatophyta</taxon>
        <taxon>Magnoliopsida</taxon>
        <taxon>Liliopsida</taxon>
        <taxon>Poales</taxon>
        <taxon>Poaceae</taxon>
        <taxon>BOP clade</taxon>
        <taxon>Oryzoideae</taxon>
        <taxon>Oryzeae</taxon>
        <taxon>Oryzinae</taxon>
        <taxon>Oryza</taxon>
    </lineage>
</organism>
<evidence type="ECO:0000256" key="2">
    <source>
        <dbReference type="SAM" id="Phobius"/>
    </source>
</evidence>
<proteinExistence type="predicted"/>
<feature type="transmembrane region" description="Helical" evidence="2">
    <location>
        <begin position="46"/>
        <end position="70"/>
    </location>
</feature>
<keyword evidence="4" id="KW-1185">Reference proteome</keyword>
<feature type="region of interest" description="Disordered" evidence="1">
    <location>
        <begin position="80"/>
        <end position="100"/>
    </location>
</feature>
<feature type="compositionally biased region" description="Basic and acidic residues" evidence="1">
    <location>
        <begin position="88"/>
        <end position="100"/>
    </location>
</feature>
<evidence type="ECO:0000313" key="4">
    <source>
        <dbReference type="Proteomes" id="UP000008021"/>
    </source>
</evidence>
<evidence type="ECO:0000313" key="3">
    <source>
        <dbReference type="EnsemblPlants" id="OMERI11G00880.6"/>
    </source>
</evidence>
<dbReference type="EnsemblPlants" id="OMERI11G00880.6">
    <property type="protein sequence ID" value="OMERI11G00880.6"/>
    <property type="gene ID" value="OMERI11G00880"/>
</dbReference>
<dbReference type="AlphaFoldDB" id="A0A0E0F1L5"/>
<dbReference type="Proteomes" id="UP000008021">
    <property type="component" value="Chromosome 11"/>
</dbReference>
<dbReference type="PANTHER" id="PTHR36377">
    <property type="entry name" value="DNA MISMATCH REPAIR PROTEIN"/>
    <property type="match status" value="1"/>
</dbReference>
<reference evidence="3" key="1">
    <citation type="submission" date="2015-04" db="UniProtKB">
        <authorList>
            <consortium name="EnsemblPlants"/>
        </authorList>
    </citation>
    <scope>IDENTIFICATION</scope>
</reference>
<dbReference type="Gramene" id="OMERI11G00880.6">
    <property type="protein sequence ID" value="OMERI11G00880.6"/>
    <property type="gene ID" value="OMERI11G00880"/>
</dbReference>
<keyword evidence="2" id="KW-1133">Transmembrane helix</keyword>
<dbReference type="PANTHER" id="PTHR36377:SF1">
    <property type="entry name" value="DNA MISMATCH REPAIR PROTEIN"/>
    <property type="match status" value="1"/>
</dbReference>
<sequence length="100" mass="11266">MPRDRPLQTFAFPFSSSSFQVCRRRRLIAPFAPATEREEVMRFLGWYLKIAAGGAAIGAAMELFMIHTGFCDRVGVREKSLGNQPRSSSHERSPESMEEA</sequence>
<accession>A0A0E0F1L5</accession>
<keyword evidence="2" id="KW-0812">Transmembrane</keyword>
<keyword evidence="2" id="KW-0472">Membrane</keyword>
<protein>
    <submittedName>
        <fullName evidence="3">Uncharacterized protein</fullName>
    </submittedName>
</protein>
<evidence type="ECO:0000256" key="1">
    <source>
        <dbReference type="SAM" id="MobiDB-lite"/>
    </source>
</evidence>
<dbReference type="HOGENOM" id="CLU_2310577_0_0_1"/>